<dbReference type="PIRSF" id="PIRSF016408">
    <property type="entry name" value="PAGM"/>
    <property type="match status" value="1"/>
</dbReference>
<feature type="active site" description="Phosphoserine intermediate" evidence="12">
    <location>
        <position position="60"/>
    </location>
</feature>
<evidence type="ECO:0000256" key="6">
    <source>
        <dbReference type="ARBA" id="ARBA00022723"/>
    </source>
</evidence>
<evidence type="ECO:0000256" key="1">
    <source>
        <dbReference type="ARBA" id="ARBA00000558"/>
    </source>
</evidence>
<dbReference type="InterPro" id="IPR016066">
    <property type="entry name" value="A-D-PHexomutase_CS"/>
</dbReference>
<dbReference type="InterPro" id="IPR016657">
    <property type="entry name" value="PAGM"/>
</dbReference>
<feature type="domain" description="Phosphoacetylglucosamine mutase AMG1" evidence="17">
    <location>
        <begin position="298"/>
        <end position="438"/>
    </location>
</feature>
<gene>
    <name evidence="18" type="ORF">PECAL_4P26170</name>
</gene>
<dbReference type="InterPro" id="IPR049022">
    <property type="entry name" value="AMG1_III"/>
</dbReference>
<comment type="similarity">
    <text evidence="3 11">Belongs to the phosphohexose mutase family.</text>
</comment>
<feature type="binding site" description="via phosphate group" evidence="14">
    <location>
        <position position="60"/>
    </location>
    <ligand>
        <name>Mg(2+)</name>
        <dbReference type="ChEBI" id="CHEBI:18420"/>
    </ligand>
</feature>
<protein>
    <recommendedName>
        <fullName evidence="4 11">Phosphoacetylglucosamine mutase</fullName>
        <shortName evidence="11">PAGM</shortName>
        <ecNumber evidence="4 11">5.4.2.3</ecNumber>
    </recommendedName>
    <alternativeName>
        <fullName evidence="10 11">Acetylglucosamine phosphomutase</fullName>
    </alternativeName>
    <alternativeName>
        <fullName evidence="9 11">N-acetylglucosamine-phosphate mutase</fullName>
    </alternativeName>
</protein>
<evidence type="ECO:0000259" key="17">
    <source>
        <dbReference type="Pfam" id="PF21404"/>
    </source>
</evidence>
<evidence type="ECO:0000256" key="7">
    <source>
        <dbReference type="ARBA" id="ARBA00022842"/>
    </source>
</evidence>
<feature type="binding site" evidence="13">
    <location>
        <begin position="373"/>
        <end position="375"/>
    </location>
    <ligand>
        <name>substrate</name>
    </ligand>
</feature>
<name>A0A8J2SR41_9STRA</name>
<dbReference type="InterPro" id="IPR036900">
    <property type="entry name" value="A-D-PHexomutase_C_sf"/>
</dbReference>
<dbReference type="EMBL" id="CAKKNE010000004">
    <property type="protein sequence ID" value="CAH0375290.1"/>
    <property type="molecule type" value="Genomic_DNA"/>
</dbReference>
<dbReference type="Pfam" id="PF00408">
    <property type="entry name" value="PGM_PMM_IV"/>
    <property type="match status" value="1"/>
</dbReference>
<sequence length="543" mass="57727">MGPALSKIDREHPPQLAYGTAGFRCDATQLVIAMERVGMLAALRSRDRDGLKIGVMVTASHNPHRDNGVKIVDPTGAMLAQAWESKAEKVACCPESQLLETLASVAEGEAASASVVIGRDTRAHSRALSQRVRAGAEALGARVEDVGVVTTPQLHHCVRAANGFSPVVKGPLYGYADALVDAFEALLKTSPHKTGRPDSTVVVDCAGGVGAFGIHQLRRRLEERGLASVLSLRAANIVREAPLNHQCGAEHVQKQRLPPKNLSRRDLGAPNLRGCSVDGDADRLVYWFHGLSNFEIVDGDKIASLLAVFIARELAAAQPLIGTPSLGVVQTAYANGAAAAFLRERRVEVAFAKTGVKYVHHAAEAFDVGVYFEANGHGTVLVKEALRARLAQLDSEPGTGGRARLAVSRLHAVARLANQSVGDALADLLLVEAVLCLQQKSIAAWGALYDELPSRQLKQRVASRALLEPNATETRLVAPAALQAKIDALAASHKSGRAFVRPSGTEDVVRVYAEAATRRDADALALEVRRAVFDLAGGLGERP</sequence>
<feature type="binding site" evidence="13">
    <location>
        <begin position="501"/>
        <end position="505"/>
    </location>
    <ligand>
        <name>substrate</name>
    </ligand>
</feature>
<evidence type="ECO:0000256" key="5">
    <source>
        <dbReference type="ARBA" id="ARBA00022553"/>
    </source>
</evidence>
<dbReference type="GO" id="GO:0006048">
    <property type="term" value="P:UDP-N-acetylglucosamine biosynthetic process"/>
    <property type="evidence" value="ECO:0007669"/>
    <property type="project" value="UniProtKB-UniRule"/>
</dbReference>
<feature type="domain" description="Alpha-D-phosphohexomutase alpha/beta/alpha" evidence="16">
    <location>
        <begin position="51"/>
        <end position="88"/>
    </location>
</feature>
<evidence type="ECO:0000259" key="15">
    <source>
        <dbReference type="Pfam" id="PF00408"/>
    </source>
</evidence>
<accession>A0A8J2SR41</accession>
<dbReference type="Proteomes" id="UP000789595">
    <property type="component" value="Unassembled WGS sequence"/>
</dbReference>
<evidence type="ECO:0000256" key="12">
    <source>
        <dbReference type="PIRSR" id="PIRSR016408-1"/>
    </source>
</evidence>
<dbReference type="AlphaFoldDB" id="A0A8J2SR41"/>
<evidence type="ECO:0000256" key="11">
    <source>
        <dbReference type="PIRNR" id="PIRNR016408"/>
    </source>
</evidence>
<dbReference type="SUPFAM" id="SSF55957">
    <property type="entry name" value="Phosphoglucomutase, C-terminal domain"/>
    <property type="match status" value="1"/>
</dbReference>
<evidence type="ECO:0000256" key="8">
    <source>
        <dbReference type="ARBA" id="ARBA00023235"/>
    </source>
</evidence>
<proteinExistence type="inferred from homology"/>
<evidence type="ECO:0000259" key="16">
    <source>
        <dbReference type="Pfam" id="PF02878"/>
    </source>
</evidence>
<dbReference type="SUPFAM" id="SSF53738">
    <property type="entry name" value="Phosphoglucomutase, first 3 domains"/>
    <property type="match status" value="4"/>
</dbReference>
<reference evidence="18" key="1">
    <citation type="submission" date="2021-11" db="EMBL/GenBank/DDBJ databases">
        <authorList>
            <consortium name="Genoscope - CEA"/>
            <person name="William W."/>
        </authorList>
    </citation>
    <scope>NUCLEOTIDE SEQUENCE</scope>
</reference>
<dbReference type="PROSITE" id="PS00710">
    <property type="entry name" value="PGM_PMM"/>
    <property type="match status" value="1"/>
</dbReference>
<evidence type="ECO:0000256" key="10">
    <source>
        <dbReference type="ARBA" id="ARBA00032065"/>
    </source>
</evidence>
<keyword evidence="6 11" id="KW-0479">Metal-binding</keyword>
<dbReference type="FunFam" id="3.30.310.50:FF:000003">
    <property type="entry name" value="Phosphoacetylglucosamine mutase"/>
    <property type="match status" value="1"/>
</dbReference>
<evidence type="ECO:0000256" key="13">
    <source>
        <dbReference type="PIRSR" id="PIRSR016408-2"/>
    </source>
</evidence>
<comment type="caution">
    <text evidence="18">The sequence shown here is derived from an EMBL/GenBank/DDBJ whole genome shotgun (WGS) entry which is preliminary data.</text>
</comment>
<feature type="domain" description="Alpha-D-phosphohexomutase C-terminal" evidence="15">
    <location>
        <begin position="479"/>
        <end position="530"/>
    </location>
</feature>
<dbReference type="FunFam" id="3.40.120.10:FF:000013">
    <property type="entry name" value="Phosphoacetylglucosamine mutase"/>
    <property type="match status" value="1"/>
</dbReference>
<dbReference type="Pfam" id="PF21404">
    <property type="entry name" value="AMG1_III"/>
    <property type="match status" value="1"/>
</dbReference>
<comment type="cofactor">
    <cofactor evidence="11 14">
        <name>Mg(2+)</name>
        <dbReference type="ChEBI" id="CHEBI:18420"/>
    </cofactor>
    <text evidence="11 14">Binds 1 Mg(2+) ion per subunit.</text>
</comment>
<keyword evidence="7 11" id="KW-0460">Magnesium</keyword>
<evidence type="ECO:0000256" key="3">
    <source>
        <dbReference type="ARBA" id="ARBA00010231"/>
    </source>
</evidence>
<feature type="binding site" evidence="14">
    <location>
        <position position="282"/>
    </location>
    <ligand>
        <name>Mg(2+)</name>
        <dbReference type="ChEBI" id="CHEBI:18420"/>
    </ligand>
</feature>
<dbReference type="PANTHER" id="PTHR45955:SF1">
    <property type="entry name" value="PHOSPHOACETYLGLUCOSAMINE MUTASE"/>
    <property type="match status" value="1"/>
</dbReference>
<evidence type="ECO:0000256" key="2">
    <source>
        <dbReference type="ARBA" id="ARBA00004865"/>
    </source>
</evidence>
<feature type="domain" description="Alpha-D-phosphohexomutase alpha/beta/alpha" evidence="16">
    <location>
        <begin position="98"/>
        <end position="162"/>
    </location>
</feature>
<feature type="binding site" evidence="14">
    <location>
        <position position="278"/>
    </location>
    <ligand>
        <name>Mg(2+)</name>
        <dbReference type="ChEBI" id="CHEBI:18420"/>
    </ligand>
</feature>
<evidence type="ECO:0000313" key="19">
    <source>
        <dbReference type="Proteomes" id="UP000789595"/>
    </source>
</evidence>
<feature type="binding site" evidence="14">
    <location>
        <position position="280"/>
    </location>
    <ligand>
        <name>Mg(2+)</name>
        <dbReference type="ChEBI" id="CHEBI:18420"/>
    </ligand>
</feature>
<evidence type="ECO:0000256" key="4">
    <source>
        <dbReference type="ARBA" id="ARBA00012731"/>
    </source>
</evidence>
<dbReference type="EC" id="5.4.2.3" evidence="4 11"/>
<dbReference type="Gene3D" id="3.40.120.10">
    <property type="entry name" value="Alpha-D-Glucose-1,6-Bisphosphate, subunit A, domain 3"/>
    <property type="match status" value="2"/>
</dbReference>
<keyword evidence="5" id="KW-0597">Phosphoprotein</keyword>
<dbReference type="GO" id="GO:0004610">
    <property type="term" value="F:phosphoacetylglucosamine mutase activity"/>
    <property type="evidence" value="ECO:0007669"/>
    <property type="project" value="UniProtKB-UniRule"/>
</dbReference>
<feature type="binding site" evidence="13">
    <location>
        <position position="510"/>
    </location>
    <ligand>
        <name>substrate</name>
    </ligand>
</feature>
<evidence type="ECO:0000256" key="9">
    <source>
        <dbReference type="ARBA" id="ARBA00031926"/>
    </source>
</evidence>
<evidence type="ECO:0000256" key="14">
    <source>
        <dbReference type="PIRSR" id="PIRSR016408-3"/>
    </source>
</evidence>
<dbReference type="OrthoDB" id="1928at2759"/>
<dbReference type="Pfam" id="PF02878">
    <property type="entry name" value="PGM_PMM_I"/>
    <property type="match status" value="2"/>
</dbReference>
<dbReference type="Gene3D" id="3.30.310.50">
    <property type="entry name" value="Alpha-D-phosphohexomutase, C-terminal domain"/>
    <property type="match status" value="1"/>
</dbReference>
<dbReference type="GO" id="GO:0000287">
    <property type="term" value="F:magnesium ion binding"/>
    <property type="evidence" value="ECO:0007669"/>
    <property type="project" value="InterPro"/>
</dbReference>
<comment type="pathway">
    <text evidence="2 11">Nucleotide-sugar biosynthesis; UDP-N-acetyl-alpha-D-glucosamine biosynthesis; N-acetyl-alpha-D-glucosamine 1-phosphate from alpha-D-glucosamine 6-phosphate (route I): step 2/2.</text>
</comment>
<comment type="catalytic activity">
    <reaction evidence="1 11">
        <text>N-acetyl-alpha-D-glucosamine 1-phosphate = N-acetyl-D-glucosamine 6-phosphate</text>
        <dbReference type="Rhea" id="RHEA:23804"/>
        <dbReference type="ChEBI" id="CHEBI:57513"/>
        <dbReference type="ChEBI" id="CHEBI:57776"/>
        <dbReference type="EC" id="5.4.2.3"/>
    </reaction>
</comment>
<evidence type="ECO:0000313" key="18">
    <source>
        <dbReference type="EMBL" id="CAH0375290.1"/>
    </source>
</evidence>
<dbReference type="CDD" id="cd03086">
    <property type="entry name" value="PGM3"/>
    <property type="match status" value="1"/>
</dbReference>
<dbReference type="InterPro" id="IPR005844">
    <property type="entry name" value="A-D-PHexomutase_a/b/a-I"/>
</dbReference>
<keyword evidence="8 11" id="KW-0413">Isomerase</keyword>
<organism evidence="18 19">
    <name type="scientific">Pelagomonas calceolata</name>
    <dbReference type="NCBI Taxonomy" id="35677"/>
    <lineage>
        <taxon>Eukaryota</taxon>
        <taxon>Sar</taxon>
        <taxon>Stramenopiles</taxon>
        <taxon>Ochrophyta</taxon>
        <taxon>Pelagophyceae</taxon>
        <taxon>Pelagomonadales</taxon>
        <taxon>Pelagomonadaceae</taxon>
        <taxon>Pelagomonas</taxon>
    </lineage>
</organism>
<dbReference type="UniPathway" id="UPA00113">
    <property type="reaction ID" value="UER00530"/>
</dbReference>
<dbReference type="PANTHER" id="PTHR45955">
    <property type="entry name" value="PHOSPHOACETYLGLUCOSAMINE MUTASE"/>
    <property type="match status" value="1"/>
</dbReference>
<dbReference type="InterPro" id="IPR016055">
    <property type="entry name" value="A-D-PHexomutase_a/b/a-I/II/III"/>
</dbReference>
<dbReference type="GO" id="GO:0005975">
    <property type="term" value="P:carbohydrate metabolic process"/>
    <property type="evidence" value="ECO:0007669"/>
    <property type="project" value="InterPro"/>
</dbReference>
<keyword evidence="19" id="KW-1185">Reference proteome</keyword>
<dbReference type="InterPro" id="IPR005843">
    <property type="entry name" value="A-D-PHexomutase_C"/>
</dbReference>